<protein>
    <submittedName>
        <fullName evidence="2">Uncharacterized protein</fullName>
    </submittedName>
</protein>
<feature type="signal peptide" evidence="1">
    <location>
        <begin position="1"/>
        <end position="23"/>
    </location>
</feature>
<dbReference type="AlphaFoldDB" id="A0A508AWC5"/>
<dbReference type="RefSeq" id="WP_141517012.1">
    <property type="nucleotide sequence ID" value="NZ_VICE01000011.1"/>
</dbReference>
<keyword evidence="1" id="KW-0732">Signal</keyword>
<accession>A0A508AWC5</accession>
<organism evidence="2 3">
    <name type="scientific">Marilutibacter aestuarii</name>
    <dbReference type="NCBI Taxonomy" id="1706195"/>
    <lineage>
        <taxon>Bacteria</taxon>
        <taxon>Pseudomonadati</taxon>
        <taxon>Pseudomonadota</taxon>
        <taxon>Gammaproteobacteria</taxon>
        <taxon>Lysobacterales</taxon>
        <taxon>Lysobacteraceae</taxon>
        <taxon>Marilutibacter</taxon>
    </lineage>
</organism>
<dbReference type="EMBL" id="VICE01000011">
    <property type="protein sequence ID" value="TQD51365.1"/>
    <property type="molecule type" value="Genomic_DNA"/>
</dbReference>
<dbReference type="Proteomes" id="UP000318212">
    <property type="component" value="Unassembled WGS sequence"/>
</dbReference>
<evidence type="ECO:0000313" key="2">
    <source>
        <dbReference type="EMBL" id="TQD51365.1"/>
    </source>
</evidence>
<dbReference type="OrthoDB" id="8900331at2"/>
<reference evidence="2 3" key="1">
    <citation type="submission" date="2019-06" db="EMBL/GenBank/DDBJ databases">
        <title>Lysobacter alkalisoli sp. nov. isolated from saline soil.</title>
        <authorList>
            <person name="Sun J.-Q."/>
            <person name="Xu L."/>
        </authorList>
    </citation>
    <scope>NUCLEOTIDE SEQUENCE [LARGE SCALE GENOMIC DNA]</scope>
    <source>
        <strain evidence="2 3">JCM 31130</strain>
    </source>
</reference>
<feature type="chain" id="PRO_5021432349" evidence="1">
    <location>
        <begin position="24"/>
        <end position="206"/>
    </location>
</feature>
<evidence type="ECO:0000256" key="1">
    <source>
        <dbReference type="SAM" id="SignalP"/>
    </source>
</evidence>
<sequence length="206" mass="21179">MPIRILAVIALLAGLAWSSVADAFTVNINSGSRALYLRVGNGVFTGNYNSGGTPGSGGGINTVSVTVPSASLGNSTPLAMTGNASQITSNWDGYAFCNAGQIYIGGFYRFNNYNNTATLSVNAPDDLVSPGGDRIPFSEISWTSSGNGDSGAQPVPSGTFTGGQQTLASFAPNTWRESCMSFRYANSNVAAAGVYSGRVTYTLAAP</sequence>
<name>A0A508AWC5_9GAMM</name>
<proteinExistence type="predicted"/>
<keyword evidence="3" id="KW-1185">Reference proteome</keyword>
<comment type="caution">
    <text evidence="2">The sequence shown here is derived from an EMBL/GenBank/DDBJ whole genome shotgun (WGS) entry which is preliminary data.</text>
</comment>
<gene>
    <name evidence="2" type="ORF">FKV25_01440</name>
</gene>
<evidence type="ECO:0000313" key="3">
    <source>
        <dbReference type="Proteomes" id="UP000318212"/>
    </source>
</evidence>